<comment type="caution">
    <text evidence="3">The sequence shown here is derived from an EMBL/GenBank/DDBJ whole genome shotgun (WGS) entry which is preliminary data.</text>
</comment>
<sequence length="1064" mass="119920">MNSFSDDDDAELWAAVDKIPAPTLKRRIDESYTSRKKARTIQRLRLIATTAQKLRGEGPIVIAAFENAVDQETIQSIGLPSGVMWEIARLASMGRLRDVSFEDLERLKGSNVASAPRTAGTLLNADDRQIKLDLERNAQDPWAELDLEESAISSDLSAGLGNSAEHPGFYGGKVCFAGSIDINASKQAKVILERCSLATSCRLYRQFGSSSFLRLRIPTKTLHSNLEGLREFFQRSFVLFDSVFRSFYAKDGTVVLYKTRERSRDGVVESMDSLHSLTLFEFLDQFNPLHLNSNQLLCKWASRFALGLSNSVPGPLLPVDQVDEYGDIFSAAKSNMTDGCGLSNPAFNLELRKMFKLDSTPCAVQIRHGGKKGMLLLSPESYEDLNPRIAFRAPSQVKIVYSHEAKNSPANATVDVLRFSKTKTPARLSVEVIINLEHNGVPAQVFEAMQDEYLASGAEGLLFWAKEDPENEKGRDDMFRLWAEVERSEGVSHARRARHVGGEARLRGLSERYGDADQDEDEEEQEKFDKALHQRSTAWWPDYVSGQPSSLAETAMTLLDSGFTPQALPVLREKIKQIVKTKIKYRSTHFNYEVAQSASAFVVPDFWEVLEEDEIHFKSSRREFPLDDGVETDIILGDVLMTRNPCKVPSDVRKLRAVKHPLLHDLVDVIVCSVKGDRRLLDFLAGGDYDGDRAIVIWARKIVDPFVNAPEEYSNEPKELGNCFTRDQTTVDEFILENEGSSPEMKAKQLQSYLLGSLRDPSAVGQYSVLHDNAIISQGYGHPRTVELAYKFCKILDSPKTGFTIKPEVRLADQSAHQHACGPAWKKRQQKANNDRKFVDTSNAYPLSREVDRANPMLCRPYIMDVLNTAAERQEDRWLAEVQQLFLPFENSPDLVLDEDLTSPWETFAAFAAKRKKAGDNSVHDDLIVIVKHVQELYKRHRSEIGSSPQNKSSKSSVSFTGNKIEVRQDTFRMLSRDFAAAPTTAQLCTIFDDALISRLRASYAYLYDYQQNSGSKGWSRFPWDMSLKELCQIKGIALGVNKTVTVSFYERFNLMRQHTNTRR</sequence>
<dbReference type="AlphaFoldDB" id="A0AAD7C2D9"/>
<dbReference type="EC" id="2.7.7.48" evidence="1"/>
<dbReference type="EMBL" id="JARKIF010000006">
    <property type="protein sequence ID" value="KAJ7637087.1"/>
    <property type="molecule type" value="Genomic_DNA"/>
</dbReference>
<keyword evidence="1" id="KW-0808">Transferase</keyword>
<evidence type="ECO:0000313" key="4">
    <source>
        <dbReference type="Proteomes" id="UP001221142"/>
    </source>
</evidence>
<name>A0AAD7C2D9_9AGAR</name>
<reference evidence="3" key="1">
    <citation type="submission" date="2023-03" db="EMBL/GenBank/DDBJ databases">
        <title>Massive genome expansion in bonnet fungi (Mycena s.s.) driven by repeated elements and novel gene families across ecological guilds.</title>
        <authorList>
            <consortium name="Lawrence Berkeley National Laboratory"/>
            <person name="Harder C.B."/>
            <person name="Miyauchi S."/>
            <person name="Viragh M."/>
            <person name="Kuo A."/>
            <person name="Thoen E."/>
            <person name="Andreopoulos B."/>
            <person name="Lu D."/>
            <person name="Skrede I."/>
            <person name="Drula E."/>
            <person name="Henrissat B."/>
            <person name="Morin E."/>
            <person name="Kohler A."/>
            <person name="Barry K."/>
            <person name="LaButti K."/>
            <person name="Morin E."/>
            <person name="Salamov A."/>
            <person name="Lipzen A."/>
            <person name="Mereny Z."/>
            <person name="Hegedus B."/>
            <person name="Baldrian P."/>
            <person name="Stursova M."/>
            <person name="Weitz H."/>
            <person name="Taylor A."/>
            <person name="Grigoriev I.V."/>
            <person name="Nagy L.G."/>
            <person name="Martin F."/>
            <person name="Kauserud H."/>
        </authorList>
    </citation>
    <scope>NUCLEOTIDE SEQUENCE</scope>
    <source>
        <strain evidence="3">9284</strain>
    </source>
</reference>
<keyword evidence="1" id="KW-0694">RNA-binding</keyword>
<comment type="catalytic activity">
    <reaction evidence="1">
        <text>RNA(n) + a ribonucleoside 5'-triphosphate = RNA(n+1) + diphosphate</text>
        <dbReference type="Rhea" id="RHEA:21248"/>
        <dbReference type="Rhea" id="RHEA-COMP:14527"/>
        <dbReference type="Rhea" id="RHEA-COMP:17342"/>
        <dbReference type="ChEBI" id="CHEBI:33019"/>
        <dbReference type="ChEBI" id="CHEBI:61557"/>
        <dbReference type="ChEBI" id="CHEBI:140395"/>
        <dbReference type="EC" id="2.7.7.48"/>
    </reaction>
</comment>
<accession>A0AAD7C2D9</accession>
<protein>
    <recommendedName>
        <fullName evidence="1">RNA-dependent RNA polymerase</fullName>
        <ecNumber evidence="1">2.7.7.48</ecNumber>
    </recommendedName>
</protein>
<gene>
    <name evidence="3" type="ORF">FB45DRAFT_1025168</name>
</gene>
<keyword evidence="1" id="KW-0696">RNA-directed RNA polymerase</keyword>
<comment type="similarity">
    <text evidence="1">Belongs to the RdRP family.</text>
</comment>
<proteinExistence type="inferred from homology"/>
<keyword evidence="1" id="KW-0548">Nucleotidyltransferase</keyword>
<keyword evidence="4" id="KW-1185">Reference proteome</keyword>
<evidence type="ECO:0000256" key="1">
    <source>
        <dbReference type="RuleBase" id="RU363098"/>
    </source>
</evidence>
<dbReference type="PANTHER" id="PTHR23079:SF14">
    <property type="entry name" value="RNA-DEPENDENT RNA POLYMERASE"/>
    <property type="match status" value="1"/>
</dbReference>
<dbReference type="Proteomes" id="UP001221142">
    <property type="component" value="Unassembled WGS sequence"/>
</dbReference>
<dbReference type="InterPro" id="IPR057596">
    <property type="entry name" value="RDRP_core"/>
</dbReference>
<dbReference type="GO" id="GO:0031380">
    <property type="term" value="C:nuclear RNA-directed RNA polymerase complex"/>
    <property type="evidence" value="ECO:0007669"/>
    <property type="project" value="TreeGrafter"/>
</dbReference>
<evidence type="ECO:0000313" key="3">
    <source>
        <dbReference type="EMBL" id="KAJ7637087.1"/>
    </source>
</evidence>
<dbReference type="InterPro" id="IPR007855">
    <property type="entry name" value="RDRP"/>
</dbReference>
<evidence type="ECO:0000259" key="2">
    <source>
        <dbReference type="Pfam" id="PF05183"/>
    </source>
</evidence>
<dbReference type="GO" id="GO:0030422">
    <property type="term" value="P:siRNA processing"/>
    <property type="evidence" value="ECO:0007669"/>
    <property type="project" value="TreeGrafter"/>
</dbReference>
<feature type="domain" description="RDRP core" evidence="2">
    <location>
        <begin position="188"/>
        <end position="837"/>
    </location>
</feature>
<organism evidence="3 4">
    <name type="scientific">Roridomyces roridus</name>
    <dbReference type="NCBI Taxonomy" id="1738132"/>
    <lineage>
        <taxon>Eukaryota</taxon>
        <taxon>Fungi</taxon>
        <taxon>Dikarya</taxon>
        <taxon>Basidiomycota</taxon>
        <taxon>Agaricomycotina</taxon>
        <taxon>Agaricomycetes</taxon>
        <taxon>Agaricomycetidae</taxon>
        <taxon>Agaricales</taxon>
        <taxon>Marasmiineae</taxon>
        <taxon>Mycenaceae</taxon>
        <taxon>Roridomyces</taxon>
    </lineage>
</organism>
<dbReference type="GO" id="GO:0003723">
    <property type="term" value="F:RNA binding"/>
    <property type="evidence" value="ECO:0007669"/>
    <property type="project" value="UniProtKB-KW"/>
</dbReference>
<dbReference type="Pfam" id="PF05183">
    <property type="entry name" value="RdRP"/>
    <property type="match status" value="1"/>
</dbReference>
<dbReference type="GO" id="GO:0003968">
    <property type="term" value="F:RNA-directed RNA polymerase activity"/>
    <property type="evidence" value="ECO:0007669"/>
    <property type="project" value="UniProtKB-KW"/>
</dbReference>
<dbReference type="PANTHER" id="PTHR23079">
    <property type="entry name" value="RNA-DEPENDENT RNA POLYMERASE"/>
    <property type="match status" value="1"/>
</dbReference>